<evidence type="ECO:0000259" key="1">
    <source>
        <dbReference type="Pfam" id="PF13403"/>
    </source>
</evidence>
<dbReference type="InterPro" id="IPR028992">
    <property type="entry name" value="Hedgehog/Intein_dom"/>
</dbReference>
<dbReference type="SUPFAM" id="SSF51294">
    <property type="entry name" value="Hedgehog/intein (Hint) domain"/>
    <property type="match status" value="1"/>
</dbReference>
<dbReference type="AlphaFoldDB" id="M9RHT5"/>
<dbReference type="InterPro" id="IPR036844">
    <property type="entry name" value="Hint_dom_sf"/>
</dbReference>
<dbReference type="Pfam" id="PF13403">
    <property type="entry name" value="Hint_2"/>
    <property type="match status" value="1"/>
</dbReference>
<gene>
    <name evidence="2" type="ORF">OA238_c11370</name>
</gene>
<dbReference type="Proteomes" id="UP000004688">
    <property type="component" value="Chromosome"/>
</dbReference>
<dbReference type="KEGG" id="oar:OA238_c11370"/>
<feature type="domain" description="Hedgehog/Intein (Hint)" evidence="1">
    <location>
        <begin position="153"/>
        <end position="298"/>
    </location>
</feature>
<dbReference type="SUPFAM" id="SSF49785">
    <property type="entry name" value="Galactose-binding domain-like"/>
    <property type="match status" value="1"/>
</dbReference>
<dbReference type="EMBL" id="CP003742">
    <property type="protein sequence ID" value="AGI71318.1"/>
    <property type="molecule type" value="Genomic_DNA"/>
</dbReference>
<dbReference type="RefSeq" id="WP_015494529.1">
    <property type="nucleotide sequence ID" value="NC_020908.1"/>
</dbReference>
<organism evidence="2 3">
    <name type="scientific">Octadecabacter arcticus 238</name>
    <dbReference type="NCBI Taxonomy" id="391616"/>
    <lineage>
        <taxon>Bacteria</taxon>
        <taxon>Pseudomonadati</taxon>
        <taxon>Pseudomonadota</taxon>
        <taxon>Alphaproteobacteria</taxon>
        <taxon>Rhodobacterales</taxon>
        <taxon>Roseobacteraceae</taxon>
        <taxon>Octadecabacter</taxon>
    </lineage>
</organism>
<dbReference type="eggNOG" id="COG2931">
    <property type="taxonomic scope" value="Bacteria"/>
</dbReference>
<evidence type="ECO:0000313" key="3">
    <source>
        <dbReference type="Proteomes" id="UP000004688"/>
    </source>
</evidence>
<name>M9RHT5_9RHOB</name>
<proteinExistence type="predicted"/>
<protein>
    <recommendedName>
        <fullName evidence="1">Hedgehog/Intein (Hint) domain-containing protein</fullName>
    </recommendedName>
</protein>
<accession>M9RHT5</accession>
<sequence length="355" mass="38571">MPTNVIVNGSFDQNPGDANFGWSGTDLETTYSENTYQSNGSNDSVAEMNGGANQTTVMQQTFSVAAGQTTDLVFEAALRSQKTIAGEDGFTVQITDNVGAVIFETTILPTTETFQTFTFPVTFPTTGEYTLTFTEIGPNDSYGALIDDISIMVCLTKDTLIDTPNGPTLVQDLRAGSIVDTLNGARPLRWIGCKSLTADDLTKNEKLRPVLIRADALGHGVPARDMRVSRQHRMMVSSIIAQRMFGVRDVLVSAIRLTDLPGIDVDTTVRPTTYFHLLFDEHEVICADGAHTESLFAGPAAMEALSHDARLEILTLLPELSQGITPAPAVLIPARREQIKLIARHNRNGRALQQV</sequence>
<keyword evidence="3" id="KW-1185">Reference proteome</keyword>
<dbReference type="STRING" id="391616.OA238_c11370"/>
<dbReference type="OrthoDB" id="6305173at2"/>
<reference evidence="2 3" key="1">
    <citation type="journal article" date="2013" name="PLoS ONE">
        <title>Poles Apart: Arctic and Antarctic Octadecabacter strains Share High Genome Plasticity and a New Type of Xanthorhodopsin.</title>
        <authorList>
            <person name="Vollmers J."/>
            <person name="Voget S."/>
            <person name="Dietrich S."/>
            <person name="Gollnow K."/>
            <person name="Smits M."/>
            <person name="Meyer K."/>
            <person name="Brinkhoff T."/>
            <person name="Simon M."/>
            <person name="Daniel R."/>
        </authorList>
    </citation>
    <scope>NUCLEOTIDE SEQUENCE [LARGE SCALE GENOMIC DNA]</scope>
    <source>
        <strain evidence="2 3">238</strain>
    </source>
</reference>
<dbReference type="HOGENOM" id="CLU_052810_0_0_5"/>
<dbReference type="InterPro" id="IPR008979">
    <property type="entry name" value="Galactose-bd-like_sf"/>
</dbReference>
<dbReference type="Gene3D" id="2.60.120.260">
    <property type="entry name" value="Galactose-binding domain-like"/>
    <property type="match status" value="1"/>
</dbReference>
<evidence type="ECO:0000313" key="2">
    <source>
        <dbReference type="EMBL" id="AGI71318.1"/>
    </source>
</evidence>